<name>A0A9P8TAX6_9ASCO</name>
<evidence type="ECO:0000313" key="1">
    <source>
        <dbReference type="EMBL" id="KAH3671541.1"/>
    </source>
</evidence>
<comment type="caution">
    <text evidence="1">The sequence shown here is derived from an EMBL/GenBank/DDBJ whole genome shotgun (WGS) entry which is preliminary data.</text>
</comment>
<keyword evidence="2" id="KW-1185">Reference proteome</keyword>
<dbReference type="GeneID" id="70232212"/>
<dbReference type="EMBL" id="JAEUBE010000055">
    <property type="protein sequence ID" value="KAH3671541.1"/>
    <property type="molecule type" value="Genomic_DNA"/>
</dbReference>
<dbReference type="Proteomes" id="UP000769157">
    <property type="component" value="Unassembled WGS sequence"/>
</dbReference>
<dbReference type="RefSeq" id="XP_046064717.1">
    <property type="nucleotide sequence ID" value="XM_046203330.1"/>
</dbReference>
<protein>
    <submittedName>
        <fullName evidence="1">Uncharacterized protein</fullName>
    </submittedName>
</protein>
<reference evidence="1" key="1">
    <citation type="journal article" date="2021" name="Open Biol.">
        <title>Shared evolutionary footprints suggest mitochondrial oxidative damage underlies multiple complex I losses in fungi.</title>
        <authorList>
            <person name="Schikora-Tamarit M.A."/>
            <person name="Marcet-Houben M."/>
            <person name="Nosek J."/>
            <person name="Gabaldon T."/>
        </authorList>
    </citation>
    <scope>NUCLEOTIDE SEQUENCE</scope>
    <source>
        <strain evidence="1">CBS6075</strain>
    </source>
</reference>
<evidence type="ECO:0000313" key="2">
    <source>
        <dbReference type="Proteomes" id="UP000769157"/>
    </source>
</evidence>
<organism evidence="1 2">
    <name type="scientific">Ogataea philodendri</name>
    <dbReference type="NCBI Taxonomy" id="1378263"/>
    <lineage>
        <taxon>Eukaryota</taxon>
        <taxon>Fungi</taxon>
        <taxon>Dikarya</taxon>
        <taxon>Ascomycota</taxon>
        <taxon>Saccharomycotina</taxon>
        <taxon>Pichiomycetes</taxon>
        <taxon>Pichiales</taxon>
        <taxon>Pichiaceae</taxon>
        <taxon>Ogataea</taxon>
    </lineage>
</organism>
<reference evidence="1" key="2">
    <citation type="submission" date="2021-01" db="EMBL/GenBank/DDBJ databases">
        <authorList>
            <person name="Schikora-Tamarit M.A."/>
        </authorList>
    </citation>
    <scope>NUCLEOTIDE SEQUENCE</scope>
    <source>
        <strain evidence="1">CBS6075</strain>
    </source>
</reference>
<accession>A0A9P8TAX6</accession>
<proteinExistence type="predicted"/>
<sequence length="154" mass="17761">MCMARPHEEIISARCMPTVTNSGKSVSVPNEADLIMLVSSSTCSNEASDSVRYQEFEFFGNFAHLRTRLRSKLHNHAVLDKISNLWRQFCELVVACSDEIHNASVQLVVQQNKERWIMFYDPSFGNENVVQKQLFDFLTFRRFEQIAISHGNDQ</sequence>
<gene>
    <name evidence="1" type="ORF">OGAPHI_000244</name>
</gene>
<dbReference type="AlphaFoldDB" id="A0A9P8TAX6"/>